<dbReference type="SMART" id="SM00320">
    <property type="entry name" value="WD40"/>
    <property type="match status" value="11"/>
</dbReference>
<proteinExistence type="inferred from homology"/>
<protein>
    <recommendedName>
        <fullName evidence="10">Cilia- and flagella-associated protein 52</fullName>
    </recommendedName>
</protein>
<evidence type="ECO:0000256" key="13">
    <source>
        <dbReference type="PROSITE-ProRule" id="PRU00221"/>
    </source>
</evidence>
<evidence type="ECO:0000256" key="11">
    <source>
        <dbReference type="ARBA" id="ARBA00046056"/>
    </source>
</evidence>
<feature type="repeat" description="WD" evidence="13">
    <location>
        <begin position="485"/>
        <end position="518"/>
    </location>
</feature>
<evidence type="ECO:0000313" key="16">
    <source>
        <dbReference type="Proteomes" id="UP001168990"/>
    </source>
</evidence>
<keyword evidence="6" id="KW-0282">Flagellum</keyword>
<evidence type="ECO:0000256" key="9">
    <source>
        <dbReference type="ARBA" id="ARBA00029456"/>
    </source>
</evidence>
<comment type="similarity">
    <text evidence="9">Belongs to the CFAP52 family.</text>
</comment>
<sequence length="781" mass="86253">MDIKDLEVVGIIGFDGITKHGLQLHPDNEHLIYSTGHKITIKNIENNTQDFLSGHTNVVTTISVSPCGKYIASGQLTHLEFKAMVIIWNYESREKKGSYELHKGQVLDVCFTCKSGFLISLGGRDDGNIIIWDIQKNMPICGIYASTEIAGNALTIARTNNRDQCFLTGGDGTLKVWHINSNARKVIGTNIKVGKLRRSINCIAIDKNDENAYCGTSTGDIIAIRLNYDSDLNRVEPIQPPVLVGCYSKIPTNVQVMKKGELFCNGVTSLLWLSAKKLLVGTGDGTIEIVQIVPPPYFKQSFKLPSTPQLQSRAAAALRGAVTSIDNYINHSVIIGTAECEIYQINLKKFDIQVVLTCHIDAVYDVAFPENFSEVFATGSKNDIRLWQIATQREMLRITVPNFVCTSLCFSYDGKLILSAWNDGVIRAFKPLSGKLIFAIDNAHLKAVSAIKITKNGKTLISGGCDGQVRIWEISKKFQRLKASLKEHRAPITALHIAENGEDVVSSSTDGTCIIWDIVNCSRKQIIIGNTMYMSVQFTPNNVQILTCGSDRKIAYWETLDGSLVREVEGTSVGSVNCIDISADGCYFVTGGNDCLVKFWDYMLGEIIHVGVGHAAIVTACRFSSDNKFIVTTSSDGAIIIWNSPVQLIQSHDHIESSRSMERSEVSSIKVPSQTNSKEEIADNVTKRSVDNSESVRTVHESKKDDEPCEYDAIQLAKNSCQCATKQVPSLPTRDVNSPWSKSDGYYRQRASEFEKRRSRDSNDARTSGKANVCVRMSAHN</sequence>
<feature type="compositionally biased region" description="Basic and acidic residues" evidence="14">
    <location>
        <begin position="677"/>
        <end position="691"/>
    </location>
</feature>
<dbReference type="EMBL" id="JAQQBS010000004">
    <property type="protein sequence ID" value="KAK0170146.1"/>
    <property type="molecule type" value="Genomic_DNA"/>
</dbReference>
<dbReference type="PANTHER" id="PTHR13720">
    <property type="entry name" value="WD-40 REPEAT PROTEIN"/>
    <property type="match status" value="1"/>
</dbReference>
<organism evidence="15 16">
    <name type="scientific">Microctonus aethiopoides</name>
    <dbReference type="NCBI Taxonomy" id="144406"/>
    <lineage>
        <taxon>Eukaryota</taxon>
        <taxon>Metazoa</taxon>
        <taxon>Ecdysozoa</taxon>
        <taxon>Arthropoda</taxon>
        <taxon>Hexapoda</taxon>
        <taxon>Insecta</taxon>
        <taxon>Pterygota</taxon>
        <taxon>Neoptera</taxon>
        <taxon>Endopterygota</taxon>
        <taxon>Hymenoptera</taxon>
        <taxon>Apocrita</taxon>
        <taxon>Ichneumonoidea</taxon>
        <taxon>Braconidae</taxon>
        <taxon>Euphorinae</taxon>
        <taxon>Microctonus</taxon>
    </lineage>
</organism>
<dbReference type="InterPro" id="IPR019775">
    <property type="entry name" value="WD40_repeat_CS"/>
</dbReference>
<dbReference type="InterPro" id="IPR036322">
    <property type="entry name" value="WD40_repeat_dom_sf"/>
</dbReference>
<dbReference type="InterPro" id="IPR050630">
    <property type="entry name" value="WD_repeat_EMAP"/>
</dbReference>
<feature type="compositionally biased region" description="Polar residues" evidence="14">
    <location>
        <begin position="727"/>
        <end position="741"/>
    </location>
</feature>
<comment type="subcellular location">
    <subcellularLocation>
        <location evidence="1">Cell projection</location>
        <location evidence="1">Cilium</location>
        <location evidence="1">Flagellum</location>
    </subcellularLocation>
    <subcellularLocation>
        <location evidence="2">Cytoplasm</location>
    </subcellularLocation>
</comment>
<comment type="function">
    <text evidence="11">Microtubule inner protein (MIP) part of the dynein-decorated doublet microtubules (DMTs) in cilia axoneme. Important for proper ciliary and flagellar beating. May act in cooperation with CFAP45 and axonemal dynein subunit DNAH11. May play a role in cell growth and/or survival.</text>
</comment>
<dbReference type="SUPFAM" id="SSF50978">
    <property type="entry name" value="WD40 repeat-like"/>
    <property type="match status" value="2"/>
</dbReference>
<feature type="repeat" description="WD" evidence="13">
    <location>
        <begin position="356"/>
        <end position="397"/>
    </location>
</feature>
<feature type="compositionally biased region" description="Basic and acidic residues" evidence="14">
    <location>
        <begin position="745"/>
        <end position="764"/>
    </location>
</feature>
<keyword evidence="4 13" id="KW-0853">WD repeat</keyword>
<keyword evidence="7" id="KW-0969">Cilium</keyword>
<keyword evidence="5" id="KW-0677">Repeat</keyword>
<dbReference type="PANTHER" id="PTHR13720:SF14">
    <property type="entry name" value="CILIA- AND FLAGELLA-ASSOCIATED PROTEIN 52"/>
    <property type="match status" value="1"/>
</dbReference>
<dbReference type="FunFam" id="2.130.10.10:FF:001320">
    <property type="entry name" value="Predicted protein"/>
    <property type="match status" value="1"/>
</dbReference>
<comment type="subunit">
    <text evidence="12">Microtubule inner protein component of sperm flagellar doublet microtubules. Interacts with BRCA2. Interacts with the CCT chaperonin complex. Interacts with HSP70. Interacts with AK8. Interacts with CFAP45. Interacts with DNAI1. Interacts with IQDC.</text>
</comment>
<dbReference type="Gene3D" id="2.130.10.10">
    <property type="entry name" value="YVTN repeat-like/Quinoprotein amine dehydrogenase"/>
    <property type="match status" value="3"/>
</dbReference>
<dbReference type="AlphaFoldDB" id="A0AA39FIP2"/>
<evidence type="ECO:0000256" key="2">
    <source>
        <dbReference type="ARBA" id="ARBA00004496"/>
    </source>
</evidence>
<dbReference type="GO" id="GO:0031514">
    <property type="term" value="C:motile cilium"/>
    <property type="evidence" value="ECO:0007669"/>
    <property type="project" value="UniProtKB-SubCell"/>
</dbReference>
<feature type="region of interest" description="Disordered" evidence="14">
    <location>
        <begin position="657"/>
        <end position="704"/>
    </location>
</feature>
<feature type="repeat" description="WD" evidence="13">
    <location>
        <begin position="611"/>
        <end position="643"/>
    </location>
</feature>
<comment type="caution">
    <text evidence="15">The sequence shown here is derived from an EMBL/GenBank/DDBJ whole genome shotgun (WGS) entry which is preliminary data.</text>
</comment>
<keyword evidence="8" id="KW-0966">Cell projection</keyword>
<feature type="repeat" description="WD" evidence="13">
    <location>
        <begin position="576"/>
        <end position="610"/>
    </location>
</feature>
<keyword evidence="16" id="KW-1185">Reference proteome</keyword>
<evidence type="ECO:0000256" key="5">
    <source>
        <dbReference type="ARBA" id="ARBA00022737"/>
    </source>
</evidence>
<evidence type="ECO:0000256" key="6">
    <source>
        <dbReference type="ARBA" id="ARBA00022846"/>
    </source>
</evidence>
<evidence type="ECO:0000256" key="14">
    <source>
        <dbReference type="SAM" id="MobiDB-lite"/>
    </source>
</evidence>
<feature type="region of interest" description="Disordered" evidence="14">
    <location>
        <begin position="727"/>
        <end position="781"/>
    </location>
</feature>
<gene>
    <name evidence="15" type="ORF">PV328_010744</name>
</gene>
<dbReference type="PRINTS" id="PR00320">
    <property type="entry name" value="GPROTEINBRPT"/>
</dbReference>
<evidence type="ECO:0000256" key="3">
    <source>
        <dbReference type="ARBA" id="ARBA00022490"/>
    </source>
</evidence>
<reference evidence="15" key="2">
    <citation type="submission" date="2023-03" db="EMBL/GenBank/DDBJ databases">
        <authorList>
            <person name="Inwood S.N."/>
            <person name="Skelly J.G."/>
            <person name="Guhlin J."/>
            <person name="Harrop T.W.R."/>
            <person name="Goldson S.G."/>
            <person name="Dearden P.K."/>
        </authorList>
    </citation>
    <scope>NUCLEOTIDE SEQUENCE</scope>
    <source>
        <strain evidence="15">Irish</strain>
        <tissue evidence="15">Whole body</tissue>
    </source>
</reference>
<dbReference type="InterPro" id="IPR020472">
    <property type="entry name" value="WD40_PAC1"/>
</dbReference>
<reference evidence="15" key="1">
    <citation type="journal article" date="2023" name="bioRxiv">
        <title>Scaffold-level genome assemblies of two parasitoid biocontrol wasps reveal the parthenogenesis mechanism and an associated novel virus.</title>
        <authorList>
            <person name="Inwood S."/>
            <person name="Skelly J."/>
            <person name="Guhlin J."/>
            <person name="Harrop T."/>
            <person name="Goldson S."/>
            <person name="Dearden P."/>
        </authorList>
    </citation>
    <scope>NUCLEOTIDE SEQUENCE</scope>
    <source>
        <strain evidence="15">Irish</strain>
        <tissue evidence="15">Whole body</tissue>
    </source>
</reference>
<dbReference type="PROSITE" id="PS50082">
    <property type="entry name" value="WD_REPEATS_2"/>
    <property type="match status" value="6"/>
</dbReference>
<keyword evidence="3" id="KW-0963">Cytoplasm</keyword>
<feature type="repeat" description="WD" evidence="13">
    <location>
        <begin position="535"/>
        <end position="567"/>
    </location>
</feature>
<evidence type="ECO:0000256" key="7">
    <source>
        <dbReference type="ARBA" id="ARBA00023069"/>
    </source>
</evidence>
<accession>A0AA39FIP2</accession>
<evidence type="ECO:0000256" key="10">
    <source>
        <dbReference type="ARBA" id="ARBA00029552"/>
    </source>
</evidence>
<dbReference type="CDD" id="cd00200">
    <property type="entry name" value="WD40"/>
    <property type="match status" value="1"/>
</dbReference>
<dbReference type="FunFam" id="2.130.10.10:FF:000207">
    <property type="entry name" value="Cilia- and flagella-associated protein 52"/>
    <property type="match status" value="1"/>
</dbReference>
<dbReference type="PROSITE" id="PS50294">
    <property type="entry name" value="WD_REPEATS_REGION"/>
    <property type="match status" value="3"/>
</dbReference>
<evidence type="ECO:0000256" key="8">
    <source>
        <dbReference type="ARBA" id="ARBA00023273"/>
    </source>
</evidence>
<dbReference type="GO" id="GO:0005930">
    <property type="term" value="C:axoneme"/>
    <property type="evidence" value="ECO:0007669"/>
    <property type="project" value="UniProtKB-ARBA"/>
</dbReference>
<name>A0AA39FIP2_9HYME</name>
<dbReference type="Proteomes" id="UP001168990">
    <property type="component" value="Unassembled WGS sequence"/>
</dbReference>
<evidence type="ECO:0000313" key="15">
    <source>
        <dbReference type="EMBL" id="KAK0170146.1"/>
    </source>
</evidence>
<evidence type="ECO:0000256" key="4">
    <source>
        <dbReference type="ARBA" id="ARBA00022574"/>
    </source>
</evidence>
<dbReference type="InterPro" id="IPR015943">
    <property type="entry name" value="WD40/YVTN_repeat-like_dom_sf"/>
</dbReference>
<dbReference type="PROSITE" id="PS00678">
    <property type="entry name" value="WD_REPEATS_1"/>
    <property type="match status" value="2"/>
</dbReference>
<dbReference type="Pfam" id="PF00400">
    <property type="entry name" value="WD40"/>
    <property type="match status" value="6"/>
</dbReference>
<feature type="repeat" description="WD" evidence="13">
    <location>
        <begin position="441"/>
        <end position="475"/>
    </location>
</feature>
<dbReference type="InterPro" id="IPR001680">
    <property type="entry name" value="WD40_rpt"/>
</dbReference>
<evidence type="ECO:0000256" key="1">
    <source>
        <dbReference type="ARBA" id="ARBA00004230"/>
    </source>
</evidence>
<evidence type="ECO:0000256" key="12">
    <source>
        <dbReference type="ARBA" id="ARBA00047117"/>
    </source>
</evidence>